<reference evidence="1" key="1">
    <citation type="submission" date="2020-05" db="EMBL/GenBank/DDBJ databases">
        <title>Large-scale comparative analyses of tick genomes elucidate their genetic diversity and vector capacities.</title>
        <authorList>
            <person name="Jia N."/>
            <person name="Wang J."/>
            <person name="Shi W."/>
            <person name="Du L."/>
            <person name="Sun Y."/>
            <person name="Zhan W."/>
            <person name="Jiang J."/>
            <person name="Wang Q."/>
            <person name="Zhang B."/>
            <person name="Ji P."/>
            <person name="Sakyi L.B."/>
            <person name="Cui X."/>
            <person name="Yuan T."/>
            <person name="Jiang B."/>
            <person name="Yang W."/>
            <person name="Lam T.T.-Y."/>
            <person name="Chang Q."/>
            <person name="Ding S."/>
            <person name="Wang X."/>
            <person name="Zhu J."/>
            <person name="Ruan X."/>
            <person name="Zhao L."/>
            <person name="Wei J."/>
            <person name="Que T."/>
            <person name="Du C."/>
            <person name="Cheng J."/>
            <person name="Dai P."/>
            <person name="Han X."/>
            <person name="Huang E."/>
            <person name="Gao Y."/>
            <person name="Liu J."/>
            <person name="Shao H."/>
            <person name="Ye R."/>
            <person name="Li L."/>
            <person name="Wei W."/>
            <person name="Wang X."/>
            <person name="Wang C."/>
            <person name="Yang T."/>
            <person name="Huo Q."/>
            <person name="Li W."/>
            <person name="Guo W."/>
            <person name="Chen H."/>
            <person name="Zhou L."/>
            <person name="Ni X."/>
            <person name="Tian J."/>
            <person name="Zhou Y."/>
            <person name="Sheng Y."/>
            <person name="Liu T."/>
            <person name="Pan Y."/>
            <person name="Xia L."/>
            <person name="Li J."/>
            <person name="Zhao F."/>
            <person name="Cao W."/>
        </authorList>
    </citation>
    <scope>NUCLEOTIDE SEQUENCE</scope>
    <source>
        <strain evidence="1">Dsil-2018</strain>
    </source>
</reference>
<organism evidence="1 2">
    <name type="scientific">Dermacentor silvarum</name>
    <name type="common">Tick</name>
    <dbReference type="NCBI Taxonomy" id="543639"/>
    <lineage>
        <taxon>Eukaryota</taxon>
        <taxon>Metazoa</taxon>
        <taxon>Ecdysozoa</taxon>
        <taxon>Arthropoda</taxon>
        <taxon>Chelicerata</taxon>
        <taxon>Arachnida</taxon>
        <taxon>Acari</taxon>
        <taxon>Parasitiformes</taxon>
        <taxon>Ixodida</taxon>
        <taxon>Ixodoidea</taxon>
        <taxon>Ixodidae</taxon>
        <taxon>Rhipicephalinae</taxon>
        <taxon>Dermacentor</taxon>
    </lineage>
</organism>
<proteinExistence type="predicted"/>
<evidence type="ECO:0000313" key="1">
    <source>
        <dbReference type="EMBL" id="KAH7945536.1"/>
    </source>
</evidence>
<dbReference type="Proteomes" id="UP000821865">
    <property type="component" value="Chromosome 6"/>
</dbReference>
<evidence type="ECO:0000313" key="2">
    <source>
        <dbReference type="Proteomes" id="UP000821865"/>
    </source>
</evidence>
<protein>
    <submittedName>
        <fullName evidence="1">Uncharacterized protein</fullName>
    </submittedName>
</protein>
<gene>
    <name evidence="1" type="ORF">HPB49_012114</name>
</gene>
<comment type="caution">
    <text evidence="1">The sequence shown here is derived from an EMBL/GenBank/DDBJ whole genome shotgun (WGS) entry which is preliminary data.</text>
</comment>
<keyword evidence="2" id="KW-1185">Reference proteome</keyword>
<name>A0ACB8CKT2_DERSI</name>
<dbReference type="EMBL" id="CM023475">
    <property type="protein sequence ID" value="KAH7945536.1"/>
    <property type="molecule type" value="Genomic_DNA"/>
</dbReference>
<sequence length="132" mass="14965">MRTLDRSTRSPEEIIRGDKLTMGAPVQCPLRGTLTPSPELQLRSRTRRGASRWLFDTRHVLFLLAGSAAACCVLLIAWKVAQMVRIARKRQLLAKHVQDGYVFLGETNVALEYSCLENDTRHYRLLEAAQTL</sequence>
<accession>A0ACB8CKT2</accession>